<dbReference type="EMBL" id="VORV01000015">
    <property type="protein sequence ID" value="TXD76142.1"/>
    <property type="molecule type" value="Genomic_DNA"/>
</dbReference>
<feature type="non-terminal residue" evidence="3">
    <location>
        <position position="453"/>
    </location>
</feature>
<evidence type="ECO:0000259" key="2">
    <source>
        <dbReference type="Pfam" id="PF18887"/>
    </source>
</evidence>
<feature type="domain" description="MBG" evidence="2">
    <location>
        <begin position="239"/>
        <end position="311"/>
    </location>
</feature>
<reference evidence="3 4" key="1">
    <citation type="submission" date="2019-08" db="EMBL/GenBank/DDBJ databases">
        <title>Genome of Algoriphagus ratkowskyi IC026.</title>
        <authorList>
            <person name="Bowman J.P."/>
        </authorList>
    </citation>
    <scope>NUCLEOTIDE SEQUENCE [LARGE SCALE GENOMIC DNA]</scope>
    <source>
        <strain evidence="3 4">IC026</strain>
    </source>
</reference>
<dbReference type="RefSeq" id="WP_146849446.1">
    <property type="nucleotide sequence ID" value="NZ_VORV01000015.1"/>
</dbReference>
<gene>
    <name evidence="3" type="ORF">ESW18_17920</name>
</gene>
<feature type="chain" id="PRO_5046249708" description="MBG domain-containing protein" evidence="1">
    <location>
        <begin position="24"/>
        <end position="453"/>
    </location>
</feature>
<protein>
    <recommendedName>
        <fullName evidence="2">MBG domain-containing protein</fullName>
    </recommendedName>
</protein>
<organism evidence="3 4">
    <name type="scientific">Algoriphagus ratkowskyi</name>
    <dbReference type="NCBI Taxonomy" id="57028"/>
    <lineage>
        <taxon>Bacteria</taxon>
        <taxon>Pseudomonadati</taxon>
        <taxon>Bacteroidota</taxon>
        <taxon>Cytophagia</taxon>
        <taxon>Cytophagales</taxon>
        <taxon>Cyclobacteriaceae</taxon>
        <taxon>Algoriphagus</taxon>
    </lineage>
</organism>
<accession>A0ABY3HJA8</accession>
<dbReference type="InterPro" id="IPR043772">
    <property type="entry name" value="MBG_3"/>
</dbReference>
<dbReference type="Pfam" id="PF18887">
    <property type="entry name" value="MBG_3"/>
    <property type="match status" value="1"/>
</dbReference>
<keyword evidence="4" id="KW-1185">Reference proteome</keyword>
<proteinExistence type="predicted"/>
<evidence type="ECO:0000313" key="3">
    <source>
        <dbReference type="EMBL" id="TXD76142.1"/>
    </source>
</evidence>
<keyword evidence="1" id="KW-0732">Signal</keyword>
<dbReference type="Proteomes" id="UP000321927">
    <property type="component" value="Unassembled WGS sequence"/>
</dbReference>
<comment type="caution">
    <text evidence="3">The sequence shown here is derived from an EMBL/GenBank/DDBJ whole genome shotgun (WGS) entry which is preliminary data.</text>
</comment>
<evidence type="ECO:0000313" key="4">
    <source>
        <dbReference type="Proteomes" id="UP000321927"/>
    </source>
</evidence>
<name>A0ABY3HJA8_9BACT</name>
<evidence type="ECO:0000256" key="1">
    <source>
        <dbReference type="SAM" id="SignalP"/>
    </source>
</evidence>
<sequence length="453" mass="45877">MGKILLKSLQALFMGAFLTLAFASWNTALGQATVTTDKDDYAPGEYVIITGTGWEPGERVDFTFVETPKPESCVNSHDNFATADASGNIYYDGFLIKINHLGVHFVLTATGQVSGRVAVTEFTDANVKFSTTGLPPNVNVTVSYSGFSPPSPGSAISSSVTFSTGGGGNGASGNIALIGNLNFQFPNTITVLTTVYTLVSTSPTSPATIPATGTFGIEATYIVGKGASTISVNAVGPFTYNSNPQGPDAVTKSGSTGSVTFSYVGVSPTTYAASATKPTNAGSYQVTATLASDANYNGAVSAPLAFSIGKAASVTTVTITGAPFTYTGSSQTPAIVSVTGAGGLSLTPAPLYVNNTNAGTANASYTYTESANHFASSDSKDFTIGKAASVTVVTVPAGPYTFTGSSQTPAIVSVTGAGGLSLTPAPLYVNNTNAGTANASYTYTESANHFASS</sequence>
<feature type="signal peptide" evidence="1">
    <location>
        <begin position="1"/>
        <end position="23"/>
    </location>
</feature>